<dbReference type="PANTHER" id="PTHR48449">
    <property type="entry name" value="DUF1985 DOMAIN-CONTAINING PROTEIN"/>
    <property type="match status" value="1"/>
</dbReference>
<comment type="caution">
    <text evidence="3">The sequence shown here is derived from an EMBL/GenBank/DDBJ whole genome shotgun (WGS) entry which is preliminary data.</text>
</comment>
<sequence>MREKESTRIKKGGVGPIGSGQGRRERQVDGLIWVDVMWAGSIFFLLKFILAQHANRSCSVRENQPKNLLTDEVPSFSLGLTQDEVFNLGSTNVFSNEGVTFEELRSKHRKDSEKIVEIMKRKGLTKTSSPTKFQKSVKRKKSDEKGECSKIASPVALDSESEQEKVEEVIRDQIFMARVLLKFAPHIGCHTVNDIEDRIKTMLTKSQYKMFCTKSIFGFFMKKKYCVVQAQLGRCIMSLETRESSTSAIVIQAKGTILHFTIREFSLVTGLNCATNKDEFVFDEKRPNRIIDQYFDVDTVAIPRLHFDLVESGRYSDYPWGSVVFEELA</sequence>
<reference evidence="3 4" key="2">
    <citation type="journal article" date="2017" name="Genome Biol.">
        <title>New reference genome sequences of hot pepper reveal the massive evolution of plant disease-resistance genes by retroduplication.</title>
        <authorList>
            <person name="Kim S."/>
            <person name="Park J."/>
            <person name="Yeom S.I."/>
            <person name="Kim Y.M."/>
            <person name="Seo E."/>
            <person name="Kim K.T."/>
            <person name="Kim M.S."/>
            <person name="Lee J.M."/>
            <person name="Cheong K."/>
            <person name="Shin H.S."/>
            <person name="Kim S.B."/>
            <person name="Han K."/>
            <person name="Lee J."/>
            <person name="Park M."/>
            <person name="Lee H.A."/>
            <person name="Lee H.Y."/>
            <person name="Lee Y."/>
            <person name="Oh S."/>
            <person name="Lee J.H."/>
            <person name="Choi E."/>
            <person name="Choi E."/>
            <person name="Lee S.E."/>
            <person name="Jeon J."/>
            <person name="Kim H."/>
            <person name="Choi G."/>
            <person name="Song H."/>
            <person name="Lee J."/>
            <person name="Lee S.C."/>
            <person name="Kwon J.K."/>
            <person name="Lee H.Y."/>
            <person name="Koo N."/>
            <person name="Hong Y."/>
            <person name="Kim R.W."/>
            <person name="Kang W.H."/>
            <person name="Huh J.H."/>
            <person name="Kang B.C."/>
            <person name="Yang T.J."/>
            <person name="Lee Y.H."/>
            <person name="Bennetzen J.L."/>
            <person name="Choi D."/>
        </authorList>
    </citation>
    <scope>NUCLEOTIDE SEQUENCE [LARGE SCALE GENOMIC DNA]</scope>
    <source>
        <strain evidence="4">cv. CM334</strain>
    </source>
</reference>
<feature type="region of interest" description="Disordered" evidence="1">
    <location>
        <begin position="1"/>
        <end position="23"/>
    </location>
</feature>
<dbReference type="AlphaFoldDB" id="A0A2G3A4F9"/>
<keyword evidence="4" id="KW-1185">Reference proteome</keyword>
<evidence type="ECO:0008006" key="5">
    <source>
        <dbReference type="Google" id="ProtNLM"/>
    </source>
</evidence>
<evidence type="ECO:0000256" key="2">
    <source>
        <dbReference type="SAM" id="Phobius"/>
    </source>
</evidence>
<evidence type="ECO:0000256" key="1">
    <source>
        <dbReference type="SAM" id="MobiDB-lite"/>
    </source>
</evidence>
<organism evidence="3 4">
    <name type="scientific">Capsicum annuum</name>
    <name type="common">Capsicum pepper</name>
    <dbReference type="NCBI Taxonomy" id="4072"/>
    <lineage>
        <taxon>Eukaryota</taxon>
        <taxon>Viridiplantae</taxon>
        <taxon>Streptophyta</taxon>
        <taxon>Embryophyta</taxon>
        <taxon>Tracheophyta</taxon>
        <taxon>Spermatophyta</taxon>
        <taxon>Magnoliopsida</taxon>
        <taxon>eudicotyledons</taxon>
        <taxon>Gunneridae</taxon>
        <taxon>Pentapetalae</taxon>
        <taxon>asterids</taxon>
        <taxon>lamiids</taxon>
        <taxon>Solanales</taxon>
        <taxon>Solanaceae</taxon>
        <taxon>Solanoideae</taxon>
        <taxon>Capsiceae</taxon>
        <taxon>Capsicum</taxon>
    </lineage>
</organism>
<dbReference type="Gramene" id="PHT89126">
    <property type="protein sequence ID" value="PHT89126"/>
    <property type="gene ID" value="T459_04239"/>
</dbReference>
<keyword evidence="2" id="KW-1133">Transmembrane helix</keyword>
<feature type="compositionally biased region" description="Gly residues" evidence="1">
    <location>
        <begin position="12"/>
        <end position="21"/>
    </location>
</feature>
<proteinExistence type="predicted"/>
<keyword evidence="2" id="KW-0472">Membrane</keyword>
<feature type="region of interest" description="Disordered" evidence="1">
    <location>
        <begin position="126"/>
        <end position="145"/>
    </location>
</feature>
<evidence type="ECO:0000313" key="3">
    <source>
        <dbReference type="EMBL" id="PHT89126.1"/>
    </source>
</evidence>
<name>A0A2G3A4F9_CAPAN</name>
<evidence type="ECO:0000313" key="4">
    <source>
        <dbReference type="Proteomes" id="UP000222542"/>
    </source>
</evidence>
<dbReference type="EMBL" id="AYRZ02000002">
    <property type="protein sequence ID" value="PHT89126.1"/>
    <property type="molecule type" value="Genomic_DNA"/>
</dbReference>
<dbReference type="Proteomes" id="UP000222542">
    <property type="component" value="Unassembled WGS sequence"/>
</dbReference>
<protein>
    <recommendedName>
        <fullName evidence="5">DUF1985 domain-containing protein</fullName>
    </recommendedName>
</protein>
<keyword evidence="2" id="KW-0812">Transmembrane</keyword>
<feature type="transmembrane region" description="Helical" evidence="2">
    <location>
        <begin position="31"/>
        <end position="50"/>
    </location>
</feature>
<dbReference type="PANTHER" id="PTHR48449:SF1">
    <property type="entry name" value="DUF1985 DOMAIN-CONTAINING PROTEIN"/>
    <property type="match status" value="1"/>
</dbReference>
<reference evidence="3 4" key="1">
    <citation type="journal article" date="2014" name="Nat. Genet.">
        <title>Genome sequence of the hot pepper provides insights into the evolution of pungency in Capsicum species.</title>
        <authorList>
            <person name="Kim S."/>
            <person name="Park M."/>
            <person name="Yeom S.I."/>
            <person name="Kim Y.M."/>
            <person name="Lee J.M."/>
            <person name="Lee H.A."/>
            <person name="Seo E."/>
            <person name="Choi J."/>
            <person name="Cheong K."/>
            <person name="Kim K.T."/>
            <person name="Jung K."/>
            <person name="Lee G.W."/>
            <person name="Oh S.K."/>
            <person name="Bae C."/>
            <person name="Kim S.B."/>
            <person name="Lee H.Y."/>
            <person name="Kim S.Y."/>
            <person name="Kim M.S."/>
            <person name="Kang B.C."/>
            <person name="Jo Y.D."/>
            <person name="Yang H.B."/>
            <person name="Jeong H.J."/>
            <person name="Kang W.H."/>
            <person name="Kwon J.K."/>
            <person name="Shin C."/>
            <person name="Lim J.Y."/>
            <person name="Park J.H."/>
            <person name="Huh J.H."/>
            <person name="Kim J.S."/>
            <person name="Kim B.D."/>
            <person name="Cohen O."/>
            <person name="Paran I."/>
            <person name="Suh M.C."/>
            <person name="Lee S.B."/>
            <person name="Kim Y.K."/>
            <person name="Shin Y."/>
            <person name="Noh S.J."/>
            <person name="Park J."/>
            <person name="Seo Y.S."/>
            <person name="Kwon S.Y."/>
            <person name="Kim H.A."/>
            <person name="Park J.M."/>
            <person name="Kim H.J."/>
            <person name="Choi S.B."/>
            <person name="Bosland P.W."/>
            <person name="Reeves G."/>
            <person name="Jo S.H."/>
            <person name="Lee B.W."/>
            <person name="Cho H.T."/>
            <person name="Choi H.S."/>
            <person name="Lee M.S."/>
            <person name="Yu Y."/>
            <person name="Do Choi Y."/>
            <person name="Park B.S."/>
            <person name="van Deynze A."/>
            <person name="Ashrafi H."/>
            <person name="Hill T."/>
            <person name="Kim W.T."/>
            <person name="Pai H.S."/>
            <person name="Ahn H.K."/>
            <person name="Yeam I."/>
            <person name="Giovannoni J.J."/>
            <person name="Rose J.K."/>
            <person name="Sorensen I."/>
            <person name="Lee S.J."/>
            <person name="Kim R.W."/>
            <person name="Choi I.Y."/>
            <person name="Choi B.S."/>
            <person name="Lim J.S."/>
            <person name="Lee Y.H."/>
            <person name="Choi D."/>
        </authorList>
    </citation>
    <scope>NUCLEOTIDE SEQUENCE [LARGE SCALE GENOMIC DNA]</scope>
    <source>
        <strain evidence="4">cv. CM334</strain>
    </source>
</reference>
<gene>
    <name evidence="3" type="ORF">T459_04239</name>
</gene>
<accession>A0A2G3A4F9</accession>